<organism evidence="1 2">
    <name type="scientific">Artomyces pyxidatus</name>
    <dbReference type="NCBI Taxonomy" id="48021"/>
    <lineage>
        <taxon>Eukaryota</taxon>
        <taxon>Fungi</taxon>
        <taxon>Dikarya</taxon>
        <taxon>Basidiomycota</taxon>
        <taxon>Agaricomycotina</taxon>
        <taxon>Agaricomycetes</taxon>
        <taxon>Russulales</taxon>
        <taxon>Auriscalpiaceae</taxon>
        <taxon>Artomyces</taxon>
    </lineage>
</organism>
<reference evidence="1" key="2">
    <citation type="journal article" date="2022" name="New Phytol.">
        <title>Evolutionary transition to the ectomycorrhizal habit in the genomes of a hyperdiverse lineage of mushroom-forming fungi.</title>
        <authorList>
            <person name="Looney B."/>
            <person name="Miyauchi S."/>
            <person name="Morin E."/>
            <person name="Drula E."/>
            <person name="Courty P.E."/>
            <person name="Kohler A."/>
            <person name="Kuo A."/>
            <person name="LaButti K."/>
            <person name="Pangilinan J."/>
            <person name="Lipzen A."/>
            <person name="Riley R."/>
            <person name="Andreopoulos W."/>
            <person name="He G."/>
            <person name="Johnson J."/>
            <person name="Nolan M."/>
            <person name="Tritt A."/>
            <person name="Barry K.W."/>
            <person name="Grigoriev I.V."/>
            <person name="Nagy L.G."/>
            <person name="Hibbett D."/>
            <person name="Henrissat B."/>
            <person name="Matheny P.B."/>
            <person name="Labbe J."/>
            <person name="Martin F.M."/>
        </authorList>
    </citation>
    <scope>NUCLEOTIDE SEQUENCE</scope>
    <source>
        <strain evidence="1">HHB10654</strain>
    </source>
</reference>
<accession>A0ACB8SJN2</accession>
<comment type="caution">
    <text evidence="1">The sequence shown here is derived from an EMBL/GenBank/DDBJ whole genome shotgun (WGS) entry which is preliminary data.</text>
</comment>
<evidence type="ECO:0000313" key="1">
    <source>
        <dbReference type="EMBL" id="KAI0056734.1"/>
    </source>
</evidence>
<name>A0ACB8SJN2_9AGAM</name>
<proteinExistence type="predicted"/>
<dbReference type="Proteomes" id="UP000814140">
    <property type="component" value="Unassembled WGS sequence"/>
</dbReference>
<sequence>MTTRKVSRAMNNFIKDITEGEILPGSVCEHCQKHRTALHDRSSALPMPEDCPDCLPASITALQRCTRCKMICYCVRAPLFPRVPQSKACQRADWPKHRAFCKALARTVPRLVGDLARAKSIAPWARANAISLDMAAASAVRFARTGGELMDYVFLVYLDVSAREGAHTHRVRDARGMPRAGPVVRALLDRLLEGGTDDDRALEARIAPKPGVILTLLVDTGACFPLNLVFWQGADMGEAAVHDDWLALFKEAVSSPLE</sequence>
<protein>
    <submittedName>
        <fullName evidence="1">Uncharacterized protein</fullName>
    </submittedName>
</protein>
<keyword evidence="2" id="KW-1185">Reference proteome</keyword>
<gene>
    <name evidence="1" type="ORF">BV25DRAFT_1842140</name>
</gene>
<evidence type="ECO:0000313" key="2">
    <source>
        <dbReference type="Proteomes" id="UP000814140"/>
    </source>
</evidence>
<dbReference type="EMBL" id="MU277259">
    <property type="protein sequence ID" value="KAI0056734.1"/>
    <property type="molecule type" value="Genomic_DNA"/>
</dbReference>
<reference evidence="1" key="1">
    <citation type="submission" date="2021-03" db="EMBL/GenBank/DDBJ databases">
        <authorList>
            <consortium name="DOE Joint Genome Institute"/>
            <person name="Ahrendt S."/>
            <person name="Looney B.P."/>
            <person name="Miyauchi S."/>
            <person name="Morin E."/>
            <person name="Drula E."/>
            <person name="Courty P.E."/>
            <person name="Chicoki N."/>
            <person name="Fauchery L."/>
            <person name="Kohler A."/>
            <person name="Kuo A."/>
            <person name="Labutti K."/>
            <person name="Pangilinan J."/>
            <person name="Lipzen A."/>
            <person name="Riley R."/>
            <person name="Andreopoulos W."/>
            <person name="He G."/>
            <person name="Johnson J."/>
            <person name="Barry K.W."/>
            <person name="Grigoriev I.V."/>
            <person name="Nagy L."/>
            <person name="Hibbett D."/>
            <person name="Henrissat B."/>
            <person name="Matheny P.B."/>
            <person name="Labbe J."/>
            <person name="Martin F."/>
        </authorList>
    </citation>
    <scope>NUCLEOTIDE SEQUENCE</scope>
    <source>
        <strain evidence="1">HHB10654</strain>
    </source>
</reference>